<evidence type="ECO:0000256" key="4">
    <source>
        <dbReference type="RuleBase" id="RU361205"/>
    </source>
</evidence>
<dbReference type="PANTHER" id="PTHR20941:SF8">
    <property type="entry name" value="INACTIVE DIHYDROPTEROATE SYNTHASE 2"/>
    <property type="match status" value="1"/>
</dbReference>
<reference evidence="6 9" key="2">
    <citation type="submission" date="2020-01" db="EMBL/GenBank/DDBJ databases">
        <title>Insect and environment-associated Actinomycetes.</title>
        <authorList>
            <person name="Currrie C."/>
            <person name="Chevrette M."/>
            <person name="Carlson C."/>
            <person name="Stubbendieck R."/>
            <person name="Wendt-Pienkowski E."/>
        </authorList>
    </citation>
    <scope>NUCLEOTIDE SEQUENCE [LARGE SCALE GENOMIC DNA]</scope>
    <source>
        <strain evidence="6 9">SID8386</strain>
    </source>
</reference>
<protein>
    <recommendedName>
        <fullName evidence="4">Dihydropteroate synthase</fullName>
        <shortName evidence="4">DHPS</shortName>
        <ecNumber evidence="4">2.5.1.15</ecNumber>
    </recommendedName>
    <alternativeName>
        <fullName evidence="4">Dihydropteroate pyrophosphorylase</fullName>
    </alternativeName>
</protein>
<evidence type="ECO:0000313" key="6">
    <source>
        <dbReference type="EMBL" id="NEC61798.1"/>
    </source>
</evidence>
<dbReference type="FunFam" id="3.20.20.20:FF:000008">
    <property type="entry name" value="Dihydropteroate synthase"/>
    <property type="match status" value="1"/>
</dbReference>
<dbReference type="InterPro" id="IPR011005">
    <property type="entry name" value="Dihydropteroate_synth-like_sf"/>
</dbReference>
<dbReference type="PROSITE" id="PS00792">
    <property type="entry name" value="DHPS_1"/>
    <property type="match status" value="1"/>
</dbReference>
<dbReference type="STRING" id="112413.SAMN05421854_102399"/>
<proteinExistence type="inferred from homology"/>
<dbReference type="RefSeq" id="WP_067580373.1">
    <property type="nucleotide sequence ID" value="NZ_FOWC01000002.1"/>
</dbReference>
<dbReference type="InterPro" id="IPR045031">
    <property type="entry name" value="DHP_synth-like"/>
</dbReference>
<dbReference type="Proteomes" id="UP000470404">
    <property type="component" value="Unassembled WGS sequence"/>
</dbReference>
<dbReference type="GO" id="GO:0004156">
    <property type="term" value="F:dihydropteroate synthase activity"/>
    <property type="evidence" value="ECO:0007669"/>
    <property type="project" value="UniProtKB-EC"/>
</dbReference>
<keyword evidence="4" id="KW-0460">Magnesium</keyword>
<dbReference type="UniPathway" id="UPA00077">
    <property type="reaction ID" value="UER00156"/>
</dbReference>
<evidence type="ECO:0000256" key="1">
    <source>
        <dbReference type="ARBA" id="ARBA00009503"/>
    </source>
</evidence>
<evidence type="ECO:0000259" key="5">
    <source>
        <dbReference type="PROSITE" id="PS50972"/>
    </source>
</evidence>
<dbReference type="GO" id="GO:0005829">
    <property type="term" value="C:cytosol"/>
    <property type="evidence" value="ECO:0007669"/>
    <property type="project" value="TreeGrafter"/>
</dbReference>
<dbReference type="CDD" id="cd00739">
    <property type="entry name" value="DHPS"/>
    <property type="match status" value="1"/>
</dbReference>
<evidence type="ECO:0000313" key="9">
    <source>
        <dbReference type="Proteomes" id="UP000470404"/>
    </source>
</evidence>
<gene>
    <name evidence="6" type="primary">folP</name>
    <name evidence="6" type="ORF">G3I59_40940</name>
    <name evidence="7" type="ORF">SAMN05421854_102399</name>
</gene>
<comment type="pathway">
    <text evidence="4">Cofactor biosynthesis; tetrahydrofolate biosynthesis; 7,8-dihydrofolate from 2-amino-4-hydroxy-6-hydroxymethyl-7,8-dihydropteridine diphosphate and 4-aminobenzoate: step 1/2.</text>
</comment>
<reference evidence="7 8" key="1">
    <citation type="submission" date="2016-10" db="EMBL/GenBank/DDBJ databases">
        <authorList>
            <person name="de Groot N.N."/>
        </authorList>
    </citation>
    <scope>NUCLEOTIDE SEQUENCE [LARGE SCALE GENOMIC DNA]</scope>
    <source>
        <strain evidence="7 8">DSM 44637</strain>
    </source>
</reference>
<accession>A0A1I5IE65</accession>
<dbReference type="AlphaFoldDB" id="A0A1I5IE65"/>
<keyword evidence="4" id="KW-0479">Metal-binding</keyword>
<dbReference type="Gene3D" id="3.20.20.20">
    <property type="entry name" value="Dihydropteroate synthase-like"/>
    <property type="match status" value="1"/>
</dbReference>
<comment type="subunit">
    <text evidence="2">Homodimer.</text>
</comment>
<dbReference type="GO" id="GO:0046656">
    <property type="term" value="P:folic acid biosynthetic process"/>
    <property type="evidence" value="ECO:0007669"/>
    <property type="project" value="UniProtKB-KW"/>
</dbReference>
<dbReference type="InterPro" id="IPR006390">
    <property type="entry name" value="DHP_synth_dom"/>
</dbReference>
<dbReference type="PANTHER" id="PTHR20941">
    <property type="entry name" value="FOLATE SYNTHESIS PROTEINS"/>
    <property type="match status" value="1"/>
</dbReference>
<evidence type="ECO:0000256" key="2">
    <source>
        <dbReference type="ARBA" id="ARBA00011738"/>
    </source>
</evidence>
<dbReference type="GO" id="GO:0046872">
    <property type="term" value="F:metal ion binding"/>
    <property type="evidence" value="ECO:0007669"/>
    <property type="project" value="UniProtKB-KW"/>
</dbReference>
<dbReference type="Proteomes" id="UP000199137">
    <property type="component" value="Unassembled WGS sequence"/>
</dbReference>
<sequence length="289" mass="30867">MHTPDLVFRGRRLTSDRALVMAIINRTPDSFYDNGATFEEAPAQAAIRRAHAEGADLIDIGGVPAGKGPEVSAAEEIRRVVPTVEWAREHFPDLVISVDTYRAEVADAVCRAGADLVNDNWAAIEPEILDVAAEHGAGYICSHTNGLVPRTEALRPVYDDVVAAVVEGTTALAERALAAGVPREGIMIDPCIDFGKNSYQSLELLRHVDALVATGWPVLMALSNKDVIGETLDLPVGERVIGTLAATAVSALHGAAMFRAHQVRETRQVAEMVASIIGTRPPANVVRSV</sequence>
<dbReference type="GO" id="GO:0046654">
    <property type="term" value="P:tetrahydrofolate biosynthetic process"/>
    <property type="evidence" value="ECO:0007669"/>
    <property type="project" value="UniProtKB-UniPathway"/>
</dbReference>
<name>A0A1I5IE65_9PSEU</name>
<dbReference type="OrthoDB" id="9811744at2"/>
<organism evidence="7 8">
    <name type="scientific">Amycolatopsis rubida</name>
    <dbReference type="NCBI Taxonomy" id="112413"/>
    <lineage>
        <taxon>Bacteria</taxon>
        <taxon>Bacillati</taxon>
        <taxon>Actinomycetota</taxon>
        <taxon>Actinomycetes</taxon>
        <taxon>Pseudonocardiales</taxon>
        <taxon>Pseudonocardiaceae</taxon>
        <taxon>Amycolatopsis</taxon>
    </lineage>
</organism>
<keyword evidence="9" id="KW-1185">Reference proteome</keyword>
<comment type="function">
    <text evidence="4">Catalyzes the condensation of para-aminobenzoate (pABA) with 6-hydroxymethyl-7,8-dihydropterin diphosphate (DHPt-PP) to form 7,8-dihydropteroate (H2Pte), the immediate precursor of folate derivatives.</text>
</comment>
<keyword evidence="4 6" id="KW-0808">Transferase</keyword>
<evidence type="ECO:0000313" key="7">
    <source>
        <dbReference type="EMBL" id="SFO58361.1"/>
    </source>
</evidence>
<comment type="cofactor">
    <cofactor evidence="4">
        <name>Mg(2+)</name>
        <dbReference type="ChEBI" id="CHEBI:18420"/>
    </cofactor>
</comment>
<feature type="domain" description="Pterin-binding" evidence="5">
    <location>
        <begin position="18"/>
        <end position="271"/>
    </location>
</feature>
<dbReference type="EMBL" id="JAAGNC010000201">
    <property type="protein sequence ID" value="NEC61798.1"/>
    <property type="molecule type" value="Genomic_DNA"/>
</dbReference>
<dbReference type="EC" id="2.5.1.15" evidence="4"/>
<dbReference type="EMBL" id="FOWC01000002">
    <property type="protein sequence ID" value="SFO58361.1"/>
    <property type="molecule type" value="Genomic_DNA"/>
</dbReference>
<comment type="similarity">
    <text evidence="1 4">Belongs to the DHPS family.</text>
</comment>
<dbReference type="PROSITE" id="PS50972">
    <property type="entry name" value="PTERIN_BINDING"/>
    <property type="match status" value="1"/>
</dbReference>
<dbReference type="NCBIfam" id="TIGR01496">
    <property type="entry name" value="DHPS"/>
    <property type="match status" value="1"/>
</dbReference>
<evidence type="ECO:0000313" key="8">
    <source>
        <dbReference type="Proteomes" id="UP000199137"/>
    </source>
</evidence>
<dbReference type="InterPro" id="IPR000489">
    <property type="entry name" value="Pterin-binding_dom"/>
</dbReference>
<dbReference type="Pfam" id="PF00809">
    <property type="entry name" value="Pterin_bind"/>
    <property type="match status" value="1"/>
</dbReference>
<evidence type="ECO:0000256" key="3">
    <source>
        <dbReference type="ARBA" id="ARBA00058850"/>
    </source>
</evidence>
<keyword evidence="4" id="KW-0289">Folate biosynthesis</keyword>
<comment type="function">
    <text evidence="3">Has very low affinity for the DHPS substrate 6-hydroxymethyl-7,8-dihydropterin-pyrophosphate, but can bind the inhibitor dapsone. Seems to lack dihydropteroate synthase activity, and does probably not function in folate metabolism.</text>
</comment>
<dbReference type="SUPFAM" id="SSF51717">
    <property type="entry name" value="Dihydropteroate synthetase-like"/>
    <property type="match status" value="1"/>
</dbReference>